<dbReference type="InterPro" id="IPR042230">
    <property type="entry name" value="CusF_sf"/>
</dbReference>
<dbReference type="Pfam" id="PF11604">
    <property type="entry name" value="CusF_Ec"/>
    <property type="match status" value="1"/>
</dbReference>
<evidence type="ECO:0000256" key="4">
    <source>
        <dbReference type="PIRSR" id="PIRSR603782-2"/>
    </source>
</evidence>
<keyword evidence="2 3" id="KW-0186">Copper</keyword>
<evidence type="ECO:0000256" key="1">
    <source>
        <dbReference type="ARBA" id="ARBA00010996"/>
    </source>
</evidence>
<dbReference type="PANTHER" id="PTHR12151:SF25">
    <property type="entry name" value="LINALOOL DEHYDRATASE_ISOMERASE DOMAIN-CONTAINING PROTEIN"/>
    <property type="match status" value="1"/>
</dbReference>
<protein>
    <recommendedName>
        <fullName evidence="5">Thioredoxin domain-containing protein</fullName>
    </recommendedName>
</protein>
<dbReference type="GO" id="GO:0046872">
    <property type="term" value="F:metal ion binding"/>
    <property type="evidence" value="ECO:0007669"/>
    <property type="project" value="UniProtKB-KW"/>
</dbReference>
<reference evidence="6 7" key="1">
    <citation type="submission" date="2019-08" db="EMBL/GenBank/DDBJ databases">
        <title>Deep-cultivation of Planctomycetes and their phenomic and genomic characterization uncovers novel biology.</title>
        <authorList>
            <person name="Wiegand S."/>
            <person name="Jogler M."/>
            <person name="Boedeker C."/>
            <person name="Pinto D."/>
            <person name="Vollmers J."/>
            <person name="Rivas-Marin E."/>
            <person name="Kohn T."/>
            <person name="Peeters S.H."/>
            <person name="Heuer A."/>
            <person name="Rast P."/>
            <person name="Oberbeckmann S."/>
            <person name="Bunk B."/>
            <person name="Jeske O."/>
            <person name="Meyerdierks A."/>
            <person name="Storesund J.E."/>
            <person name="Kallscheuer N."/>
            <person name="Luecker S."/>
            <person name="Lage O.M."/>
            <person name="Pohl T."/>
            <person name="Merkel B.J."/>
            <person name="Hornburger P."/>
            <person name="Mueller R.-W."/>
            <person name="Bruemmer F."/>
            <person name="Labrenz M."/>
            <person name="Spormann A.M."/>
            <person name="Op den Camp H."/>
            <person name="Overmann J."/>
            <person name="Amann R."/>
            <person name="Jetten M.S.M."/>
            <person name="Mascher T."/>
            <person name="Medema M.H."/>
            <person name="Devos D.P."/>
            <person name="Kaster A.-K."/>
            <person name="Ovreas L."/>
            <person name="Rohde M."/>
            <person name="Galperin M.Y."/>
            <person name="Jogler C."/>
        </authorList>
    </citation>
    <scope>NUCLEOTIDE SEQUENCE [LARGE SCALE GENOMIC DNA]</scope>
    <source>
        <strain evidence="6 7">OJF2</strain>
    </source>
</reference>
<dbReference type="Pfam" id="PF02630">
    <property type="entry name" value="SCO1-SenC"/>
    <property type="match status" value="1"/>
</dbReference>
<dbReference type="InterPro" id="IPR021647">
    <property type="entry name" value="CusF_Ec"/>
</dbReference>
<evidence type="ECO:0000313" key="6">
    <source>
        <dbReference type="EMBL" id="QEH37559.1"/>
    </source>
</evidence>
<dbReference type="AlphaFoldDB" id="A0A5B9WBB6"/>
<dbReference type="InterPro" id="IPR013766">
    <property type="entry name" value="Thioredoxin_domain"/>
</dbReference>
<feature type="domain" description="Thioredoxin" evidence="5">
    <location>
        <begin position="167"/>
        <end position="335"/>
    </location>
</feature>
<dbReference type="Gene3D" id="2.40.50.320">
    <property type="entry name" value="Copper binding periplasmic protein CusF"/>
    <property type="match status" value="1"/>
</dbReference>
<organism evidence="6 7">
    <name type="scientific">Aquisphaera giovannonii</name>
    <dbReference type="NCBI Taxonomy" id="406548"/>
    <lineage>
        <taxon>Bacteria</taxon>
        <taxon>Pseudomonadati</taxon>
        <taxon>Planctomycetota</taxon>
        <taxon>Planctomycetia</taxon>
        <taxon>Isosphaerales</taxon>
        <taxon>Isosphaeraceae</taxon>
        <taxon>Aquisphaera</taxon>
    </lineage>
</organism>
<dbReference type="EMBL" id="CP042997">
    <property type="protein sequence ID" value="QEH37559.1"/>
    <property type="molecule type" value="Genomic_DNA"/>
</dbReference>
<dbReference type="CDD" id="cd02968">
    <property type="entry name" value="SCO"/>
    <property type="match status" value="1"/>
</dbReference>
<feature type="disulfide bond" description="Redox-active" evidence="4">
    <location>
        <begin position="205"/>
        <end position="211"/>
    </location>
</feature>
<name>A0A5B9WBB6_9BACT</name>
<feature type="binding site" evidence="3">
    <location>
        <position position="205"/>
    </location>
    <ligand>
        <name>Cu cation</name>
        <dbReference type="ChEBI" id="CHEBI:23378"/>
    </ligand>
</feature>
<evidence type="ECO:0000313" key="7">
    <source>
        <dbReference type="Proteomes" id="UP000324233"/>
    </source>
</evidence>
<dbReference type="KEGG" id="agv:OJF2_61500"/>
<accession>A0A5B9WBB6</accession>
<sequence>MIGPGHGIVGTTQMKTTGMNGRRMLPIALIAAALPCGPAGCSGRPGPGAAPAPAAKGGDAPGVQEYRLVGQVKAVDRGAKEVTIRHEEIPGFMGAMTMPFRVDDASALEDVQVGDEVEAKLRVEREAGQVKDYQLLDLAVTRPAPAASLVLDLSGGTPALRQAPKRLQPGEVVPDFAMTGQDGRAFRLSDLRGKVVVLTFIYTRCPLPDFCPYMDRKFADLAAAIATSPRRAESVRLLSVSFDPEHDTPEVLARHARSRGATPPLWTFCVASHDQLAGVAGPLGLVYGPGKGEIIHNLCTAVIDPGGRLARLEVGTQSNRWSSADLLKTVQSALARPGG</sequence>
<evidence type="ECO:0000256" key="2">
    <source>
        <dbReference type="ARBA" id="ARBA00023008"/>
    </source>
</evidence>
<feature type="binding site" evidence="3">
    <location>
        <position position="211"/>
    </location>
    <ligand>
        <name>Cu cation</name>
        <dbReference type="ChEBI" id="CHEBI:23378"/>
    </ligand>
</feature>
<keyword evidence="7" id="KW-1185">Reference proteome</keyword>
<dbReference type="PANTHER" id="PTHR12151">
    <property type="entry name" value="ELECTRON TRANSPORT PROTIN SCO1/SENC FAMILY MEMBER"/>
    <property type="match status" value="1"/>
</dbReference>
<dbReference type="PROSITE" id="PS51352">
    <property type="entry name" value="THIOREDOXIN_2"/>
    <property type="match status" value="1"/>
</dbReference>
<dbReference type="SUPFAM" id="SSF52833">
    <property type="entry name" value="Thioredoxin-like"/>
    <property type="match status" value="1"/>
</dbReference>
<dbReference type="InterPro" id="IPR003782">
    <property type="entry name" value="SCO1/SenC"/>
</dbReference>
<gene>
    <name evidence="6" type="ORF">OJF2_61500</name>
</gene>
<proteinExistence type="inferred from homology"/>
<dbReference type="Proteomes" id="UP000324233">
    <property type="component" value="Chromosome"/>
</dbReference>
<keyword evidence="4" id="KW-1015">Disulfide bond</keyword>
<dbReference type="InterPro" id="IPR036249">
    <property type="entry name" value="Thioredoxin-like_sf"/>
</dbReference>
<evidence type="ECO:0000256" key="3">
    <source>
        <dbReference type="PIRSR" id="PIRSR603782-1"/>
    </source>
</evidence>
<comment type="similarity">
    <text evidence="1">Belongs to the SCO1/2 family.</text>
</comment>
<dbReference type="Gene3D" id="3.40.30.10">
    <property type="entry name" value="Glutaredoxin"/>
    <property type="match status" value="1"/>
</dbReference>
<evidence type="ECO:0000259" key="5">
    <source>
        <dbReference type="PROSITE" id="PS51352"/>
    </source>
</evidence>
<keyword evidence="3" id="KW-0479">Metal-binding</keyword>